<organism evidence="9 10">
    <name type="scientific">Halalkalibacter okhensis</name>
    <dbReference type="NCBI Taxonomy" id="333138"/>
    <lineage>
        <taxon>Bacteria</taxon>
        <taxon>Bacillati</taxon>
        <taxon>Bacillota</taxon>
        <taxon>Bacilli</taxon>
        <taxon>Bacillales</taxon>
        <taxon>Bacillaceae</taxon>
        <taxon>Halalkalibacter</taxon>
    </lineage>
</organism>
<feature type="transmembrane region" description="Helical" evidence="7">
    <location>
        <begin position="280"/>
        <end position="297"/>
    </location>
</feature>
<feature type="transmembrane region" description="Helical" evidence="7">
    <location>
        <begin position="136"/>
        <end position="156"/>
    </location>
</feature>
<dbReference type="InterPro" id="IPR036259">
    <property type="entry name" value="MFS_trans_sf"/>
</dbReference>
<keyword evidence="2" id="KW-0813">Transport</keyword>
<protein>
    <submittedName>
        <fullName evidence="9">Macrolide transporter</fullName>
    </submittedName>
</protein>
<feature type="transmembrane region" description="Helical" evidence="7">
    <location>
        <begin position="72"/>
        <end position="91"/>
    </location>
</feature>
<feature type="domain" description="Major facilitator superfamily (MFS) profile" evidence="8">
    <location>
        <begin position="6"/>
        <end position="391"/>
    </location>
</feature>
<dbReference type="Proteomes" id="UP000030832">
    <property type="component" value="Unassembled WGS sequence"/>
</dbReference>
<dbReference type="EMBL" id="JRJU01000012">
    <property type="protein sequence ID" value="KHF40101.1"/>
    <property type="molecule type" value="Genomic_DNA"/>
</dbReference>
<feature type="transmembrane region" description="Helical" evidence="7">
    <location>
        <begin position="7"/>
        <end position="25"/>
    </location>
</feature>
<name>A0A0B0IKA0_9BACI</name>
<dbReference type="Gene3D" id="1.20.1250.20">
    <property type="entry name" value="MFS general substrate transporter like domains"/>
    <property type="match status" value="1"/>
</dbReference>
<keyword evidence="10" id="KW-1185">Reference proteome</keyword>
<gene>
    <name evidence="9" type="ORF">LQ50_11340</name>
</gene>
<keyword evidence="6 7" id="KW-0472">Membrane</keyword>
<feature type="transmembrane region" description="Helical" evidence="7">
    <location>
        <begin position="40"/>
        <end position="60"/>
    </location>
</feature>
<comment type="caution">
    <text evidence="9">The sequence shown here is derived from an EMBL/GenBank/DDBJ whole genome shotgun (WGS) entry which is preliminary data.</text>
</comment>
<keyword evidence="4 7" id="KW-0812">Transmembrane</keyword>
<dbReference type="eggNOG" id="COG2814">
    <property type="taxonomic scope" value="Bacteria"/>
</dbReference>
<evidence type="ECO:0000256" key="3">
    <source>
        <dbReference type="ARBA" id="ARBA00022475"/>
    </source>
</evidence>
<dbReference type="CDD" id="cd06173">
    <property type="entry name" value="MFS_MefA_like"/>
    <property type="match status" value="1"/>
</dbReference>
<evidence type="ECO:0000313" key="9">
    <source>
        <dbReference type="EMBL" id="KHF40101.1"/>
    </source>
</evidence>
<feature type="transmembrane region" description="Helical" evidence="7">
    <location>
        <begin position="303"/>
        <end position="325"/>
    </location>
</feature>
<dbReference type="SUPFAM" id="SSF103473">
    <property type="entry name" value="MFS general substrate transporter"/>
    <property type="match status" value="1"/>
</dbReference>
<dbReference type="GO" id="GO:0005886">
    <property type="term" value="C:plasma membrane"/>
    <property type="evidence" value="ECO:0007669"/>
    <property type="project" value="UniProtKB-SubCell"/>
</dbReference>
<evidence type="ECO:0000256" key="6">
    <source>
        <dbReference type="ARBA" id="ARBA00023136"/>
    </source>
</evidence>
<proteinExistence type="predicted"/>
<feature type="transmembrane region" description="Helical" evidence="7">
    <location>
        <begin position="97"/>
        <end position="116"/>
    </location>
</feature>
<evidence type="ECO:0000313" key="10">
    <source>
        <dbReference type="Proteomes" id="UP000030832"/>
    </source>
</evidence>
<evidence type="ECO:0000256" key="4">
    <source>
        <dbReference type="ARBA" id="ARBA00022692"/>
    </source>
</evidence>
<accession>A0A0B0IKA0</accession>
<feature type="transmembrane region" description="Helical" evidence="7">
    <location>
        <begin position="346"/>
        <end position="363"/>
    </location>
</feature>
<keyword evidence="5 7" id="KW-1133">Transmembrane helix</keyword>
<dbReference type="RefSeq" id="WP_034628950.1">
    <property type="nucleotide sequence ID" value="NZ_JRJU01000012.1"/>
</dbReference>
<dbReference type="PANTHER" id="PTHR43266:SF7">
    <property type="entry name" value="TRANSPORTER, PUTATIVE-RELATED"/>
    <property type="match status" value="1"/>
</dbReference>
<dbReference type="OrthoDB" id="2381825at2"/>
<dbReference type="GO" id="GO:0022857">
    <property type="term" value="F:transmembrane transporter activity"/>
    <property type="evidence" value="ECO:0007669"/>
    <property type="project" value="InterPro"/>
</dbReference>
<feature type="transmembrane region" description="Helical" evidence="7">
    <location>
        <begin position="220"/>
        <end position="240"/>
    </location>
</feature>
<feature type="transmembrane region" description="Helical" evidence="7">
    <location>
        <begin position="162"/>
        <end position="184"/>
    </location>
</feature>
<dbReference type="PANTHER" id="PTHR43266">
    <property type="entry name" value="MACROLIDE-EFFLUX PROTEIN"/>
    <property type="match status" value="1"/>
</dbReference>
<comment type="subcellular location">
    <subcellularLocation>
        <location evidence="1">Cell membrane</location>
        <topology evidence="1">Multi-pass membrane protein</topology>
    </subcellularLocation>
</comment>
<reference evidence="9 10" key="1">
    <citation type="submission" date="2014-09" db="EMBL/GenBank/DDBJ databases">
        <title>Genome sequencing and annotation of Bacillus Okhensis strain Kh10-101T.</title>
        <authorList>
            <person name="Prakash J.S."/>
        </authorList>
    </citation>
    <scope>NUCLEOTIDE SEQUENCE [LARGE SCALE GENOMIC DNA]</scope>
    <source>
        <strain evidence="10">Kh10-101T</strain>
    </source>
</reference>
<sequence>MQKNRNIWILLTGEFIAGFGLWLGIIGDLEFMQDKVPSDFIKSLILAIGILAGIVFGPLSGKIVDQYRKKTIMLYAGVGRLISVGFMFVAIETGSIAWMLAFLISINITAAFYFPALQATIPLVVEEKKLLSINGLYMNISTLSRVLGTACAGIFLTMMSLSMLYVIAFISYVLLLVLTTFLNIKEPEQEKKSDKEPHAKQSFKDLFPVLKERSTIFPTLVLTLVPLLFIGGFNLIVINISDMLDNPSIKGWLYTVEGIAFILGTLFVKRFGYKSPFIKLFLLSIIIGLAQLMLFYVEISYLAILAFILFGFAVGCFFPIATMVFQTTIPPNYHGRFFSFRGMLDDFMYQIILLSTGLMLDTLGLQQMMMTYGTLSLFITIGFFLRVRQLRVDLVGNRKVG</sequence>
<dbReference type="STRING" id="333138.LQ50_11340"/>
<evidence type="ECO:0000256" key="2">
    <source>
        <dbReference type="ARBA" id="ARBA00022448"/>
    </source>
</evidence>
<dbReference type="PROSITE" id="PS50850">
    <property type="entry name" value="MFS"/>
    <property type="match status" value="1"/>
</dbReference>
<dbReference type="InterPro" id="IPR020846">
    <property type="entry name" value="MFS_dom"/>
</dbReference>
<dbReference type="AlphaFoldDB" id="A0A0B0IKA0"/>
<dbReference type="Pfam" id="PF07690">
    <property type="entry name" value="MFS_1"/>
    <property type="match status" value="1"/>
</dbReference>
<feature type="transmembrane region" description="Helical" evidence="7">
    <location>
        <begin position="369"/>
        <end position="387"/>
    </location>
</feature>
<dbReference type="InterPro" id="IPR011701">
    <property type="entry name" value="MFS"/>
</dbReference>
<evidence type="ECO:0000256" key="7">
    <source>
        <dbReference type="SAM" id="Phobius"/>
    </source>
</evidence>
<feature type="transmembrane region" description="Helical" evidence="7">
    <location>
        <begin position="252"/>
        <end position="268"/>
    </location>
</feature>
<keyword evidence="3" id="KW-1003">Cell membrane</keyword>
<evidence type="ECO:0000256" key="5">
    <source>
        <dbReference type="ARBA" id="ARBA00022989"/>
    </source>
</evidence>
<evidence type="ECO:0000256" key="1">
    <source>
        <dbReference type="ARBA" id="ARBA00004651"/>
    </source>
</evidence>
<evidence type="ECO:0000259" key="8">
    <source>
        <dbReference type="PROSITE" id="PS50850"/>
    </source>
</evidence>